<keyword evidence="2" id="KW-1185">Reference proteome</keyword>
<reference evidence="2" key="1">
    <citation type="journal article" date="2019" name="Int. J. Syst. Evol. Microbiol.">
        <title>The Global Catalogue of Microorganisms (GCM) 10K type strain sequencing project: providing services to taxonomists for standard genome sequencing and annotation.</title>
        <authorList>
            <consortium name="The Broad Institute Genomics Platform"/>
            <consortium name="The Broad Institute Genome Sequencing Center for Infectious Disease"/>
            <person name="Wu L."/>
            <person name="Ma J."/>
        </authorList>
    </citation>
    <scope>NUCLEOTIDE SEQUENCE [LARGE SCALE GENOMIC DNA]</scope>
    <source>
        <strain evidence="2">CGMCC 1.6375</strain>
    </source>
</reference>
<dbReference type="Proteomes" id="UP000632339">
    <property type="component" value="Unassembled WGS sequence"/>
</dbReference>
<evidence type="ECO:0000313" key="2">
    <source>
        <dbReference type="Proteomes" id="UP000632339"/>
    </source>
</evidence>
<evidence type="ECO:0000313" key="1">
    <source>
        <dbReference type="EMBL" id="GGM88421.1"/>
    </source>
</evidence>
<sequence>MTGLHYSIVSEKMVWIWYYDEFGGKHLKELLADDAAAFVKRANAPEDPGAVTLGTDFLSQYKTSN</sequence>
<organism evidence="1 2">
    <name type="scientific">Dyadobacter beijingensis</name>
    <dbReference type="NCBI Taxonomy" id="365489"/>
    <lineage>
        <taxon>Bacteria</taxon>
        <taxon>Pseudomonadati</taxon>
        <taxon>Bacteroidota</taxon>
        <taxon>Cytophagia</taxon>
        <taxon>Cytophagales</taxon>
        <taxon>Spirosomataceae</taxon>
        <taxon>Dyadobacter</taxon>
    </lineage>
</organism>
<protein>
    <submittedName>
        <fullName evidence="1">Uncharacterized protein</fullName>
    </submittedName>
</protein>
<comment type="caution">
    <text evidence="1">The sequence shown here is derived from an EMBL/GenBank/DDBJ whole genome shotgun (WGS) entry which is preliminary data.</text>
</comment>
<dbReference type="EMBL" id="BMLI01000001">
    <property type="protein sequence ID" value="GGM88421.1"/>
    <property type="molecule type" value="Genomic_DNA"/>
</dbReference>
<proteinExistence type="predicted"/>
<name>A0ABQ2HTB8_9BACT</name>
<accession>A0ABQ2HTB8</accession>
<dbReference type="RefSeq" id="WP_019943924.1">
    <property type="nucleotide sequence ID" value="NZ_BMLI01000001.1"/>
</dbReference>
<gene>
    <name evidence="1" type="ORF">GCM10010967_21320</name>
</gene>